<name>A0A0H2MYC9_9PROT</name>
<protein>
    <recommendedName>
        <fullName evidence="6">MmgE/PrpD family protein</fullName>
    </recommendedName>
</protein>
<organism evidence="4 5">
    <name type="scientific">Kiloniella spongiae</name>
    <dbReference type="NCBI Taxonomy" id="1489064"/>
    <lineage>
        <taxon>Bacteria</taxon>
        <taxon>Pseudomonadati</taxon>
        <taxon>Pseudomonadota</taxon>
        <taxon>Alphaproteobacteria</taxon>
        <taxon>Rhodospirillales</taxon>
        <taxon>Kiloniellaceae</taxon>
        <taxon>Kiloniella</taxon>
    </lineage>
</organism>
<dbReference type="Pfam" id="PF03972">
    <property type="entry name" value="MmgE_PrpD_N"/>
    <property type="match status" value="1"/>
</dbReference>
<dbReference type="InterPro" id="IPR045337">
    <property type="entry name" value="MmgE_PrpD_C"/>
</dbReference>
<evidence type="ECO:0000259" key="2">
    <source>
        <dbReference type="Pfam" id="PF03972"/>
    </source>
</evidence>
<evidence type="ECO:0008006" key="6">
    <source>
        <dbReference type="Google" id="ProtNLM"/>
    </source>
</evidence>
<keyword evidence="5" id="KW-1185">Reference proteome</keyword>
<gene>
    <name evidence="4" type="ORF">WH96_05330</name>
</gene>
<dbReference type="OrthoDB" id="9795089at2"/>
<feature type="domain" description="MmgE/PrpD C-terminal" evidence="3">
    <location>
        <begin position="285"/>
        <end position="438"/>
    </location>
</feature>
<sequence>MFVIRKAFKKGSSKKSPMDSQLLARQFAVWGKELSLNDVPKVVNRCARRAVLDTIGVIAAGSVHAKVRLLAECVALAKGNCSTATQHQTDAIAAATINGMAGHVWDYDDTSYTGITHSSVITLSATLAVAQEINASDEDALLAFIIGSEISYVLGDICSHNHFMQGWWATGSCALIGAVASVCRLYDMDEEQTANAIGTAAVTAGIQRAISGTDAKPYLCGNVAAQAINLARVAKAGLTGPQDAFEQKNGFFALLNNGHSLFSQVESLGDRWRLETPGLLFKTSPVCSAAHAMIEITAKLLEESDKTADDIVSVEAEVPTLVHASLVFIYPENAQQAQFSLPYCFACAAEHGRVRLKDLQLAEIQSDRKRALMERVTIRVAEDLSSSPMREKYPESTRLTILFAGGKTTSGFCGEAFGMPNRPLTDKDLIKKFNDCLTFAGCSLKTPDLCTFEIIKMADHAFRLTAQ</sequence>
<dbReference type="Proteomes" id="UP000035444">
    <property type="component" value="Unassembled WGS sequence"/>
</dbReference>
<reference evidence="4 5" key="1">
    <citation type="submission" date="2015-03" db="EMBL/GenBank/DDBJ databases">
        <title>Genome Sequence of Kiloniella spongiae MEBiC09566, isolated from a marine sponge.</title>
        <authorList>
            <person name="Shao Z."/>
            <person name="Wang L."/>
            <person name="Li X."/>
        </authorList>
    </citation>
    <scope>NUCLEOTIDE SEQUENCE [LARGE SCALE GENOMIC DNA]</scope>
    <source>
        <strain evidence="4 5">MEBiC09566</strain>
    </source>
</reference>
<comment type="similarity">
    <text evidence="1">Belongs to the PrpD family.</text>
</comment>
<dbReference type="InterPro" id="IPR036148">
    <property type="entry name" value="MmgE/PrpD_sf"/>
</dbReference>
<dbReference type="STRING" id="1489064.WH96_05330"/>
<accession>A0A0H2MYC9</accession>
<dbReference type="EMBL" id="LAQL01000003">
    <property type="protein sequence ID" value="KLN61730.1"/>
    <property type="molecule type" value="Genomic_DNA"/>
</dbReference>
<dbReference type="Gene3D" id="3.30.1330.120">
    <property type="entry name" value="2-methylcitrate dehydratase PrpD"/>
    <property type="match status" value="1"/>
</dbReference>
<evidence type="ECO:0000259" key="3">
    <source>
        <dbReference type="Pfam" id="PF19305"/>
    </source>
</evidence>
<dbReference type="InterPro" id="IPR045336">
    <property type="entry name" value="MmgE_PrpD_N"/>
</dbReference>
<dbReference type="InterPro" id="IPR042188">
    <property type="entry name" value="MmgE/PrpD_sf_2"/>
</dbReference>
<dbReference type="Gene3D" id="1.10.4100.10">
    <property type="entry name" value="2-methylcitrate dehydratase PrpD"/>
    <property type="match status" value="1"/>
</dbReference>
<dbReference type="Pfam" id="PF19305">
    <property type="entry name" value="MmgE_PrpD_C"/>
    <property type="match status" value="1"/>
</dbReference>
<dbReference type="InterPro" id="IPR005656">
    <property type="entry name" value="MmgE_PrpD"/>
</dbReference>
<dbReference type="PANTHER" id="PTHR16943">
    <property type="entry name" value="2-METHYLCITRATE DEHYDRATASE-RELATED"/>
    <property type="match status" value="1"/>
</dbReference>
<feature type="domain" description="MmgE/PrpD N-terminal" evidence="2">
    <location>
        <begin position="25"/>
        <end position="259"/>
    </location>
</feature>
<comment type="caution">
    <text evidence="4">The sequence shown here is derived from an EMBL/GenBank/DDBJ whole genome shotgun (WGS) entry which is preliminary data.</text>
</comment>
<evidence type="ECO:0000256" key="1">
    <source>
        <dbReference type="ARBA" id="ARBA00006174"/>
    </source>
</evidence>
<dbReference type="AlphaFoldDB" id="A0A0H2MYC9"/>
<dbReference type="PANTHER" id="PTHR16943:SF8">
    <property type="entry name" value="2-METHYLCITRATE DEHYDRATASE"/>
    <property type="match status" value="1"/>
</dbReference>
<dbReference type="GO" id="GO:0016829">
    <property type="term" value="F:lyase activity"/>
    <property type="evidence" value="ECO:0007669"/>
    <property type="project" value="InterPro"/>
</dbReference>
<dbReference type="InterPro" id="IPR042183">
    <property type="entry name" value="MmgE/PrpD_sf_1"/>
</dbReference>
<evidence type="ECO:0000313" key="4">
    <source>
        <dbReference type="EMBL" id="KLN61730.1"/>
    </source>
</evidence>
<dbReference type="SUPFAM" id="SSF103378">
    <property type="entry name" value="2-methylcitrate dehydratase PrpD"/>
    <property type="match status" value="1"/>
</dbReference>
<evidence type="ECO:0000313" key="5">
    <source>
        <dbReference type="Proteomes" id="UP000035444"/>
    </source>
</evidence>
<proteinExistence type="inferred from homology"/>